<feature type="transmembrane region" description="Helical" evidence="6">
    <location>
        <begin position="169"/>
        <end position="189"/>
    </location>
</feature>
<dbReference type="Pfam" id="PF03151">
    <property type="entry name" value="TPT"/>
    <property type="match status" value="1"/>
</dbReference>
<comment type="caution">
    <text evidence="8">The sequence shown here is derived from an EMBL/GenBank/DDBJ whole genome shotgun (WGS) entry which is preliminary data.</text>
</comment>
<reference evidence="8" key="1">
    <citation type="submission" date="2020-04" db="EMBL/GenBank/DDBJ databases">
        <title>Analysis of mating type loci in Filobasidium floriforme.</title>
        <authorList>
            <person name="Nowrousian M."/>
        </authorList>
    </citation>
    <scope>NUCLEOTIDE SEQUENCE</scope>
    <source>
        <strain evidence="8">CBS 6242</strain>
    </source>
</reference>
<dbReference type="InterPro" id="IPR037185">
    <property type="entry name" value="EmrE-like"/>
</dbReference>
<dbReference type="AlphaFoldDB" id="A0A8K0JR27"/>
<feature type="compositionally biased region" description="Polar residues" evidence="5">
    <location>
        <begin position="608"/>
        <end position="623"/>
    </location>
</feature>
<dbReference type="GO" id="GO:0016020">
    <property type="term" value="C:membrane"/>
    <property type="evidence" value="ECO:0007669"/>
    <property type="project" value="UniProtKB-SubCell"/>
</dbReference>
<organism evidence="8 9">
    <name type="scientific">Filobasidium floriforme</name>
    <dbReference type="NCBI Taxonomy" id="5210"/>
    <lineage>
        <taxon>Eukaryota</taxon>
        <taxon>Fungi</taxon>
        <taxon>Dikarya</taxon>
        <taxon>Basidiomycota</taxon>
        <taxon>Agaricomycotina</taxon>
        <taxon>Tremellomycetes</taxon>
        <taxon>Filobasidiales</taxon>
        <taxon>Filobasidiaceae</taxon>
        <taxon>Filobasidium</taxon>
    </lineage>
</organism>
<dbReference type="OrthoDB" id="1588579at2759"/>
<feature type="compositionally biased region" description="Polar residues" evidence="5">
    <location>
        <begin position="70"/>
        <end position="79"/>
    </location>
</feature>
<evidence type="ECO:0000256" key="3">
    <source>
        <dbReference type="ARBA" id="ARBA00022989"/>
    </source>
</evidence>
<evidence type="ECO:0000256" key="1">
    <source>
        <dbReference type="ARBA" id="ARBA00004141"/>
    </source>
</evidence>
<proteinExistence type="predicted"/>
<protein>
    <recommendedName>
        <fullName evidence="7">Sugar phosphate transporter domain-containing protein</fullName>
    </recommendedName>
</protein>
<evidence type="ECO:0000256" key="6">
    <source>
        <dbReference type="SAM" id="Phobius"/>
    </source>
</evidence>
<keyword evidence="2 6" id="KW-0812">Transmembrane</keyword>
<keyword evidence="4 6" id="KW-0472">Membrane</keyword>
<evidence type="ECO:0000256" key="2">
    <source>
        <dbReference type="ARBA" id="ARBA00022692"/>
    </source>
</evidence>
<evidence type="ECO:0000313" key="9">
    <source>
        <dbReference type="Proteomes" id="UP000812966"/>
    </source>
</evidence>
<evidence type="ECO:0000256" key="4">
    <source>
        <dbReference type="ARBA" id="ARBA00023136"/>
    </source>
</evidence>
<feature type="transmembrane region" description="Helical" evidence="6">
    <location>
        <begin position="307"/>
        <end position="326"/>
    </location>
</feature>
<accession>A0A8K0JR27</accession>
<dbReference type="PANTHER" id="PTHR11132">
    <property type="entry name" value="SOLUTE CARRIER FAMILY 35"/>
    <property type="match status" value="1"/>
</dbReference>
<feature type="domain" description="Sugar phosphate transporter" evidence="7">
    <location>
        <begin position="141"/>
        <end position="489"/>
    </location>
</feature>
<feature type="transmembrane region" description="Helical" evidence="6">
    <location>
        <begin position="369"/>
        <end position="388"/>
    </location>
</feature>
<name>A0A8K0JR27_9TREE</name>
<evidence type="ECO:0000256" key="5">
    <source>
        <dbReference type="SAM" id="MobiDB-lite"/>
    </source>
</evidence>
<feature type="region of interest" description="Disordered" evidence="5">
    <location>
        <begin position="590"/>
        <end position="682"/>
    </location>
</feature>
<dbReference type="InterPro" id="IPR004853">
    <property type="entry name" value="Sugar_P_trans_dom"/>
</dbReference>
<dbReference type="Proteomes" id="UP000812966">
    <property type="component" value="Unassembled WGS sequence"/>
</dbReference>
<keyword evidence="9" id="KW-1185">Reference proteome</keyword>
<feature type="region of interest" description="Disordered" evidence="5">
    <location>
        <begin position="56"/>
        <end position="117"/>
    </location>
</feature>
<evidence type="ECO:0000259" key="7">
    <source>
        <dbReference type="Pfam" id="PF03151"/>
    </source>
</evidence>
<comment type="subcellular location">
    <subcellularLocation>
        <location evidence="1">Membrane</location>
        <topology evidence="1">Multi-pass membrane protein</topology>
    </subcellularLocation>
</comment>
<feature type="compositionally biased region" description="Basic and acidic residues" evidence="5">
    <location>
        <begin position="646"/>
        <end position="659"/>
    </location>
</feature>
<dbReference type="EMBL" id="JABELV010000008">
    <property type="protein sequence ID" value="KAG7571386.1"/>
    <property type="molecule type" value="Genomic_DNA"/>
</dbReference>
<dbReference type="SUPFAM" id="SSF103481">
    <property type="entry name" value="Multidrug resistance efflux transporter EmrE"/>
    <property type="match status" value="2"/>
</dbReference>
<keyword evidence="3 6" id="KW-1133">Transmembrane helix</keyword>
<feature type="transmembrane region" description="Helical" evidence="6">
    <location>
        <begin position="266"/>
        <end position="287"/>
    </location>
</feature>
<evidence type="ECO:0000313" key="8">
    <source>
        <dbReference type="EMBL" id="KAG7571386.1"/>
    </source>
</evidence>
<sequence length="682" mass="73573">MPDKRRAPYVSNDRSVVDLTKLGATLGSQAGPTMPNGYVSNPVLNTVSDSIGSPVDASKTNGYAPHTEGIYTSSVYNGDSTKRPHPQPPVYDPRNNPYSLPEGQTRRRGGSMSSVSVSSPQFQTTLSKLLSSPLPSASTLKFIFLCTLWYGTSAVSSNTGKVILNNFRFPVTLTIVQFFFVAAYCWAITEGRTWVPLGRYTRGLMRRISGSRSLTQSQGGGSRLRSPSKAILRNTWPMAVFQVGGHIFSSMAISRVPVSTVHTIKALSPLFTVLAYALLFKISYSPATYLSLLPLTLGVMLACSFDISASNILGLVCAFGSTLVFVSQNIVFKKLMPSTGSASVHGPASGTINPLSTAQTSAKLDKINLLFYSSGMAFLSMIPLWAYSDMPTLIALWLDPDSVHLPIKVNRGAPPSVPFYFFVNGTVHFAQNLLAFAILSSTSPVTYSIASLVKRIAVICLAIIWFNQKVHPVQAAGIALTGIGLWMYNAAKRDVEKGEKKVRRMEAVKDGMLPLNMADQKLLDERSETSTPVPGDKGMYASPAPSYGFGDYAMLPVSHSSAVKGGYPFDDGKVKRGTQQGYVVPYPSVSTALPSPPPSNASSPPFHATTNIPPYDDTTSFNGFNGARRRMSIEPHSKLGVTPTRHVHDDSRRIGRGVDEKEEILVDFEPRKGSGTVAPTGA</sequence>
<gene>
    <name evidence="8" type="ORF">FFLO_00738</name>
</gene>
<dbReference type="InterPro" id="IPR050186">
    <property type="entry name" value="TPT_transporter"/>
</dbReference>